<dbReference type="GO" id="GO:0015562">
    <property type="term" value="F:efflux transmembrane transporter activity"/>
    <property type="evidence" value="ECO:0007669"/>
    <property type="project" value="TreeGrafter"/>
</dbReference>
<comment type="caution">
    <text evidence="3">The sequence shown here is derived from an EMBL/GenBank/DDBJ whole genome shotgun (WGS) entry which is preliminary data.</text>
</comment>
<feature type="domain" description="CusB-like beta-barrel" evidence="1">
    <location>
        <begin position="123"/>
        <end position="196"/>
    </location>
</feature>
<dbReference type="EMBL" id="MLJW01000070">
    <property type="protein sequence ID" value="OIR02941.1"/>
    <property type="molecule type" value="Genomic_DNA"/>
</dbReference>
<dbReference type="PANTHER" id="PTHR30469">
    <property type="entry name" value="MULTIDRUG RESISTANCE PROTEIN MDTA"/>
    <property type="match status" value="1"/>
</dbReference>
<protein>
    <submittedName>
        <fullName evidence="3">Macrolide export protein MacA</fullName>
    </submittedName>
</protein>
<name>A0A1J5SFI3_9ZZZZ</name>
<sequence length="263" mass="29095">MVLEAPELLQATLQAKERYVRAKSELSIDKEHYLRLLEASKTQGAISPFDLSTVKSKVESDSALVNAEKANWEMQQTMMDYLKVTAPFDGVITERNVHPGALVNASAKDKPMLELKEVNHLRLQVDVPEGIAAELKEKDTVSFFVSAFPGKRNIGFVSRKSDNVNTQFRSERIEIDVWNNNGLLSPGMYADILLDAKGNAEAFSVPKSSVVSSTERKYVIVLRNGKTERVDVLTGNETAERAEVFGLLHAGDSVIVSANDEIK</sequence>
<dbReference type="PANTHER" id="PTHR30469:SF37">
    <property type="entry name" value="RAGD PROTEIN"/>
    <property type="match status" value="1"/>
</dbReference>
<evidence type="ECO:0000313" key="3">
    <source>
        <dbReference type="EMBL" id="OIR02941.1"/>
    </source>
</evidence>
<dbReference type="AlphaFoldDB" id="A0A1J5SFI3"/>
<evidence type="ECO:0000259" key="1">
    <source>
        <dbReference type="Pfam" id="PF25954"/>
    </source>
</evidence>
<dbReference type="NCBIfam" id="TIGR01730">
    <property type="entry name" value="RND_mfp"/>
    <property type="match status" value="1"/>
</dbReference>
<dbReference type="Pfam" id="PF25954">
    <property type="entry name" value="Beta-barrel_RND_2"/>
    <property type="match status" value="1"/>
</dbReference>
<dbReference type="InterPro" id="IPR006143">
    <property type="entry name" value="RND_pump_MFP"/>
</dbReference>
<dbReference type="Gene3D" id="2.40.30.170">
    <property type="match status" value="1"/>
</dbReference>
<dbReference type="InterPro" id="IPR058637">
    <property type="entry name" value="YknX-like_C"/>
</dbReference>
<dbReference type="Gene3D" id="2.40.50.100">
    <property type="match status" value="1"/>
</dbReference>
<accession>A0A1J5SFI3</accession>
<dbReference type="InterPro" id="IPR058792">
    <property type="entry name" value="Beta-barrel_RND_2"/>
</dbReference>
<feature type="domain" description="YknX-like C-terminal permuted SH3-like" evidence="2">
    <location>
        <begin position="204"/>
        <end position="263"/>
    </location>
</feature>
<proteinExistence type="predicted"/>
<dbReference type="GO" id="GO:1990281">
    <property type="term" value="C:efflux pump complex"/>
    <property type="evidence" value="ECO:0007669"/>
    <property type="project" value="TreeGrafter"/>
</dbReference>
<dbReference type="SUPFAM" id="SSF111369">
    <property type="entry name" value="HlyD-like secretion proteins"/>
    <property type="match status" value="1"/>
</dbReference>
<dbReference type="Gene3D" id="1.10.287.470">
    <property type="entry name" value="Helix hairpin bin"/>
    <property type="match status" value="1"/>
</dbReference>
<dbReference type="Gene3D" id="2.40.420.20">
    <property type="match status" value="1"/>
</dbReference>
<evidence type="ECO:0000259" key="2">
    <source>
        <dbReference type="Pfam" id="PF25989"/>
    </source>
</evidence>
<reference evidence="3" key="1">
    <citation type="submission" date="2016-10" db="EMBL/GenBank/DDBJ databases">
        <title>Sequence of Gallionella enrichment culture.</title>
        <authorList>
            <person name="Poehlein A."/>
            <person name="Muehling M."/>
            <person name="Daniel R."/>
        </authorList>
    </citation>
    <scope>NUCLEOTIDE SEQUENCE</scope>
</reference>
<organism evidence="3">
    <name type="scientific">mine drainage metagenome</name>
    <dbReference type="NCBI Taxonomy" id="410659"/>
    <lineage>
        <taxon>unclassified sequences</taxon>
        <taxon>metagenomes</taxon>
        <taxon>ecological metagenomes</taxon>
    </lineage>
</organism>
<gene>
    <name evidence="3" type="primary">macA_14</name>
    <name evidence="3" type="ORF">GALL_149410</name>
</gene>
<dbReference type="Pfam" id="PF25989">
    <property type="entry name" value="YknX_C"/>
    <property type="match status" value="1"/>
</dbReference>